<evidence type="ECO:0000256" key="2">
    <source>
        <dbReference type="SAM" id="SignalP"/>
    </source>
</evidence>
<dbReference type="RefSeq" id="WP_138926065.1">
    <property type="nucleotide sequence ID" value="NZ_CP034412.1"/>
</dbReference>
<dbReference type="GO" id="GO:0016020">
    <property type="term" value="C:membrane"/>
    <property type="evidence" value="ECO:0007669"/>
    <property type="project" value="TreeGrafter"/>
</dbReference>
<dbReference type="PROSITE" id="PS50093">
    <property type="entry name" value="PKD"/>
    <property type="match status" value="5"/>
</dbReference>
<dbReference type="Gene3D" id="2.60.120.430">
    <property type="entry name" value="Galactose-binding lectin"/>
    <property type="match status" value="1"/>
</dbReference>
<dbReference type="PANTHER" id="PTHR46182">
    <property type="entry name" value="FI19480P1"/>
    <property type="match status" value="1"/>
</dbReference>
<feature type="domain" description="PKD" evidence="3">
    <location>
        <begin position="936"/>
        <end position="1003"/>
    </location>
</feature>
<dbReference type="Gene3D" id="2.60.40.10">
    <property type="entry name" value="Immunoglobulins"/>
    <property type="match status" value="5"/>
</dbReference>
<feature type="signal peptide" evidence="2">
    <location>
        <begin position="1"/>
        <end position="29"/>
    </location>
</feature>
<keyword evidence="5" id="KW-1185">Reference proteome</keyword>
<feature type="chain" id="PRO_5023116996" description="PKD domain-containing protein" evidence="2">
    <location>
        <begin position="30"/>
        <end position="1689"/>
    </location>
</feature>
<evidence type="ECO:0000313" key="5">
    <source>
        <dbReference type="Proteomes" id="UP000307000"/>
    </source>
</evidence>
<gene>
    <name evidence="4" type="ORF">GcLGCM259_1183</name>
</gene>
<feature type="domain" description="PKD" evidence="3">
    <location>
        <begin position="1102"/>
        <end position="1168"/>
    </location>
</feature>
<dbReference type="Pfam" id="PF11721">
    <property type="entry name" value="Malectin"/>
    <property type="match status" value="1"/>
</dbReference>
<dbReference type="CDD" id="cd00146">
    <property type="entry name" value="PKD"/>
    <property type="match status" value="5"/>
</dbReference>
<dbReference type="GO" id="GO:0005975">
    <property type="term" value="P:carbohydrate metabolic process"/>
    <property type="evidence" value="ECO:0007669"/>
    <property type="project" value="UniProtKB-ARBA"/>
</dbReference>
<dbReference type="InterPro" id="IPR022409">
    <property type="entry name" value="PKD/Chitinase_dom"/>
</dbReference>
<evidence type="ECO:0000259" key="3">
    <source>
        <dbReference type="PROSITE" id="PS50093"/>
    </source>
</evidence>
<dbReference type="GO" id="GO:0031410">
    <property type="term" value="C:cytoplasmic vesicle"/>
    <property type="evidence" value="ECO:0007669"/>
    <property type="project" value="TreeGrafter"/>
</dbReference>
<organism evidence="4 5">
    <name type="scientific">Glutamicibacter creatinolyticus</name>
    <dbReference type="NCBI Taxonomy" id="162496"/>
    <lineage>
        <taxon>Bacteria</taxon>
        <taxon>Bacillati</taxon>
        <taxon>Actinomycetota</taxon>
        <taxon>Actinomycetes</taxon>
        <taxon>Micrococcales</taxon>
        <taxon>Micrococcaceae</taxon>
        <taxon>Glutamicibacter</taxon>
    </lineage>
</organism>
<evidence type="ECO:0000256" key="1">
    <source>
        <dbReference type="SAM" id="MobiDB-lite"/>
    </source>
</evidence>
<reference evidence="4 5" key="1">
    <citation type="submission" date="2018-12" db="EMBL/GenBank/DDBJ databases">
        <title>Complete Genome Sequence of Glutamicibacter creatinolyticus strain LGCM259,isolated from an abscess of a 12-year-old mare in Italy.</title>
        <authorList>
            <person name="Santos R.G."/>
            <person name="Silva A.L."/>
            <person name="Seyffert N."/>
            <person name="Castro T.L.P."/>
            <person name="Attili A.R."/>
            <person name="Rifici C."/>
            <person name="Mazzullo G."/>
            <person name="Brenig B."/>
            <person name="Venanzi F."/>
            <person name="Azevedo V."/>
        </authorList>
    </citation>
    <scope>NUCLEOTIDE SEQUENCE [LARGE SCALE GENOMIC DNA]</scope>
    <source>
        <strain evidence="4 5">LGCM 259</strain>
    </source>
</reference>
<proteinExistence type="predicted"/>
<evidence type="ECO:0000313" key="4">
    <source>
        <dbReference type="EMBL" id="QCY46924.1"/>
    </source>
</evidence>
<dbReference type="Proteomes" id="UP000307000">
    <property type="component" value="Chromosome"/>
</dbReference>
<dbReference type="PANTHER" id="PTHR46182:SF2">
    <property type="entry name" value="FI19480P1"/>
    <property type="match status" value="1"/>
</dbReference>
<dbReference type="InterPro" id="IPR000601">
    <property type="entry name" value="PKD_dom"/>
</dbReference>
<dbReference type="InterPro" id="IPR021720">
    <property type="entry name" value="Malectin_dom"/>
</dbReference>
<dbReference type="SMART" id="SM00089">
    <property type="entry name" value="PKD"/>
    <property type="match status" value="5"/>
</dbReference>
<feature type="region of interest" description="Disordered" evidence="1">
    <location>
        <begin position="506"/>
        <end position="525"/>
    </location>
</feature>
<sequence>MRVKRFFAAVAGLAMILGLTGINAIPASASDQEYNSVVSATPRNNTPHVLDGIVFSIAEVGNMIVLGGSFTQVQAANGGPVLTRNRLVAFNKDTGAISTSFAPNLNSTVRSVIAAPDGNSVYVGGQFGTLNGQSAPKVLRLNVGNGQRITQFNPGQINAVVHDMNLVGDRLFFGGEFTAVRGQERLGLAEVNATSGALSERTKVAFTDTHRGGITFVHKFDVDAAGKKMVATGNFRYIDGQDRVQVGVLDISGAQTNVADWQTERWKPNCYPSFAYYLNDLDFAPDGSYFVLSSMGGYGSGPPTLCDTISRWQSDDSGAGINPVWVDYTGGDSVYALEATQNTIYFGGHMRWVNNPFRADAAGQGAVGREGIGALNASNGMPIEWNPGRDRGRGVFDLLATKDGLWVGSDTDRIARYVYKGRIALFPLAGGTEIPSAEPPALPVDVVQAGALSSNQDPRYLYRINSGGDTIPAVDGGMDWLGDNNAPGSNYRSSGNNSAGYDAVGSLSDKVPESTPRGIYSSERWDPAGGEKLQYNFPVDSGKNVEVRVYLADRCNCTTAPGSRVYNLDVEGSRAYSNIDLNADPGHNIGTMLSKRVVSDGSINITFDHVTENPAVNGVEIVDLDAQAPDPGASAQVNETYFDGTSAASKGATKLTGNVNWDAVRGGFVADGRMYFAMADGTFVSRTLNGNTLGNAATHDLYGLTNFSSEAQQMTGLFFKNDRIYFTLSGQNALFMRYLDLDSGIIGAERFTVATASAQVPWSAVRGMFQAGDKLYLATPDGDLMAANWRQGVTDGTAEGPTQVVSGPDKDGANWASRALISMTSDGAPPLPNKPPTADFGSECTDLGCAFDASGSADSDGEIKDYAWNFGDGKTGTGKQVEHQYAEAGDYEVTLTVTDDDGATATKTVTVTVTAPENQAPTAQITQTCDQLACEFSGADSSDPDGEIASYAWSTSDGGSGEGATFSHEFAEAGTYTVSLTVTDDRGATNTKQVELEVSTTPNSEPEAKILTTCNQLECTFNGGGSTDQEGEIASYKWSTSDGGSGDAVEFVHKFPAGGKYTVSLTVTDESGATNTVQEEVQVSAAANQVPKASFTQDCVFLSCTFDGTLSADPDGEITGYVWSVNGTEVAEGMVATHAFEQPGTYQVTLTVTDDANETGSVTQPVSVVQDPGPQPGNNVSFVASAANDGATTSTSHTVSVPSAVKEGDLMVAVLSTNSGSTTLSAPAGWETRADASTTSMSGAIYSKIASASDAGSRVSVGSSGYVRGSLVLSAYRDATVDGASFAMRPETTSGAVHTTPVLNAQSNSWLLSYWADKTASTTTWQLPGGTVARETGSGSGAGHLSWMLADSNGAVSAGDAGGLKATANSTTANAVMASVVLAGAPGQGRNAKPVADFEWDCDFLACIFDGTGSSDPEGALLDYTWSVNGEEKANGESFSHAFSEAGTYQVSLKVTDPQGASGTKTASVSVEADTAPEPESEVEFVASAANSGTANATTHSVKLPSGIQAGDVLVGVFVTNQYTSAPSIPASWEQRAQVATASMQGAMFSKVATASDAGATVSVSVGGYARGSLSVAVYRNATVNSASFVMEPEVGAKAEHQTPEATAANGDWVLSYWADKTASTTKWSIPSALSTRQTGAGTGAGHLSWMLADSDGPVSAGAVGGLTGTADSSTSNAVMGTVVLGAED</sequence>
<feature type="domain" description="PKD" evidence="3">
    <location>
        <begin position="832"/>
        <end position="918"/>
    </location>
</feature>
<name>A0A5B7WUK5_9MICC</name>
<dbReference type="InterPro" id="IPR035986">
    <property type="entry name" value="PKD_dom_sf"/>
</dbReference>
<feature type="domain" description="PKD" evidence="3">
    <location>
        <begin position="1017"/>
        <end position="1090"/>
    </location>
</feature>
<dbReference type="EMBL" id="CP034412">
    <property type="protein sequence ID" value="QCY46924.1"/>
    <property type="molecule type" value="Genomic_DNA"/>
</dbReference>
<dbReference type="SUPFAM" id="SSF75011">
    <property type="entry name" value="3-carboxy-cis,cis-mucoante lactonizing enzyme"/>
    <property type="match status" value="1"/>
</dbReference>
<keyword evidence="2" id="KW-0732">Signal</keyword>
<feature type="domain" description="PKD" evidence="3">
    <location>
        <begin position="1409"/>
        <end position="1478"/>
    </location>
</feature>
<dbReference type="Pfam" id="PF18911">
    <property type="entry name" value="PKD_4"/>
    <property type="match status" value="5"/>
</dbReference>
<accession>A0A5B7WUK5</accession>
<dbReference type="InterPro" id="IPR029865">
    <property type="entry name" value="KIAA0319-like"/>
</dbReference>
<protein>
    <recommendedName>
        <fullName evidence="3">PKD domain-containing protein</fullName>
    </recommendedName>
</protein>
<dbReference type="InterPro" id="IPR013783">
    <property type="entry name" value="Ig-like_fold"/>
</dbReference>
<dbReference type="Gene3D" id="2.80.10.50">
    <property type="match status" value="1"/>
</dbReference>
<dbReference type="SUPFAM" id="SSF49299">
    <property type="entry name" value="PKD domain"/>
    <property type="match status" value="5"/>
</dbReference>
<dbReference type="KEGG" id="gcr:GcLGCM259_1183"/>